<accession>A0ABV6NQ54</accession>
<organism evidence="1 2">
    <name type="scientific">Halalkalibacter alkalisediminis</name>
    <dbReference type="NCBI Taxonomy" id="935616"/>
    <lineage>
        <taxon>Bacteria</taxon>
        <taxon>Bacillati</taxon>
        <taxon>Bacillota</taxon>
        <taxon>Bacilli</taxon>
        <taxon>Bacillales</taxon>
        <taxon>Bacillaceae</taxon>
        <taxon>Halalkalibacter</taxon>
    </lineage>
</organism>
<comment type="caution">
    <text evidence="1">The sequence shown here is derived from an EMBL/GenBank/DDBJ whole genome shotgun (WGS) entry which is preliminary data.</text>
</comment>
<reference evidence="1 2" key="1">
    <citation type="submission" date="2024-09" db="EMBL/GenBank/DDBJ databases">
        <authorList>
            <person name="Sun Q."/>
            <person name="Mori K."/>
        </authorList>
    </citation>
    <scope>NUCLEOTIDE SEQUENCE [LARGE SCALE GENOMIC DNA]</scope>
    <source>
        <strain evidence="1 2">NCAIM B.02301</strain>
    </source>
</reference>
<dbReference type="RefSeq" id="WP_390187823.1">
    <property type="nucleotide sequence ID" value="NZ_JAQQWT010000010.1"/>
</dbReference>
<gene>
    <name evidence="1" type="ORF">ACFFH4_26435</name>
</gene>
<name>A0ABV6NQ54_9BACI</name>
<sequence length="165" mass="19854">MVRLTSDCPIIDPNVIDKVIKYYLDHHNIDYVSKTLQRSYPRGMDTEVFSYKVLDEAYNEAVEKNEREHVTSFIRNHPERYLLANVTYKENQSKHRWTVDTIEDFISLKRIIDNLYPENPQFTCEDALKLLKKFPQWALINQHIEQKKIESVSPCEYIYSNRRFY</sequence>
<dbReference type="SUPFAM" id="SSF53448">
    <property type="entry name" value="Nucleotide-diphospho-sugar transferases"/>
    <property type="match status" value="1"/>
</dbReference>
<proteinExistence type="predicted"/>
<evidence type="ECO:0000313" key="2">
    <source>
        <dbReference type="Proteomes" id="UP001589833"/>
    </source>
</evidence>
<dbReference type="Gene3D" id="3.90.550.10">
    <property type="entry name" value="Spore Coat Polysaccharide Biosynthesis Protein SpsA, Chain A"/>
    <property type="match status" value="1"/>
</dbReference>
<protein>
    <recommendedName>
        <fullName evidence="3">Acylneuraminate cytidylyltransferase</fullName>
    </recommendedName>
</protein>
<keyword evidence="2" id="KW-1185">Reference proteome</keyword>
<evidence type="ECO:0008006" key="3">
    <source>
        <dbReference type="Google" id="ProtNLM"/>
    </source>
</evidence>
<dbReference type="InterPro" id="IPR029044">
    <property type="entry name" value="Nucleotide-diphossugar_trans"/>
</dbReference>
<dbReference type="EMBL" id="JBHLTR010000131">
    <property type="protein sequence ID" value="MFC0562372.1"/>
    <property type="molecule type" value="Genomic_DNA"/>
</dbReference>
<evidence type="ECO:0000313" key="1">
    <source>
        <dbReference type="EMBL" id="MFC0562372.1"/>
    </source>
</evidence>
<dbReference type="Proteomes" id="UP001589833">
    <property type="component" value="Unassembled WGS sequence"/>
</dbReference>